<dbReference type="Proteomes" id="UP000188551">
    <property type="component" value="Unassembled WGS sequence"/>
</dbReference>
<protein>
    <submittedName>
        <fullName evidence="1">Uncharacterized protein</fullName>
    </submittedName>
</protein>
<organism evidence="1 3">
    <name type="scientific">Amycolatopsis azurea DSM 43854</name>
    <dbReference type="NCBI Taxonomy" id="1238180"/>
    <lineage>
        <taxon>Bacteria</taxon>
        <taxon>Bacillati</taxon>
        <taxon>Actinomycetota</taxon>
        <taxon>Actinomycetes</taxon>
        <taxon>Pseudonocardiales</taxon>
        <taxon>Pseudonocardiaceae</taxon>
        <taxon>Amycolatopsis</taxon>
    </lineage>
</organism>
<dbReference type="PATRIC" id="fig|1238180.3.peg.5784"/>
<accession>M2QCP4</accession>
<evidence type="ECO:0000313" key="4">
    <source>
        <dbReference type="Proteomes" id="UP000188551"/>
    </source>
</evidence>
<sequence length="151" mass="16975">MATNDLQFDYRRRGDLGVLEVVPRVGGVLLTELIDEFETGAGMRPAGGVYGGLIPGYFRFGPMEDHFQGRSARERGLTPLLGCECGEWGCWPLLARITATDDLVIWEAFEQPHRPARDYSAFGPFRFDRRHYDHAVEKLGREVAASESRPC</sequence>
<reference evidence="1 3" key="1">
    <citation type="submission" date="2012-10" db="EMBL/GenBank/DDBJ databases">
        <title>Genome assembly of Amycolatopsis azurea DSM 43854.</title>
        <authorList>
            <person name="Khatri I."/>
            <person name="Kaur I."/>
            <person name="Subramanian S."/>
            <person name="Mayilraj S."/>
        </authorList>
    </citation>
    <scope>NUCLEOTIDE SEQUENCE [LARGE SCALE GENOMIC DNA]</scope>
    <source>
        <strain evidence="1 3">DSM 43854</strain>
    </source>
</reference>
<keyword evidence="4" id="KW-1185">Reference proteome</keyword>
<name>M2QCP4_9PSEU</name>
<dbReference type="AlphaFoldDB" id="M2QCP4"/>
<evidence type="ECO:0000313" key="3">
    <source>
        <dbReference type="Proteomes" id="UP000014137"/>
    </source>
</evidence>
<dbReference type="RefSeq" id="WP_005163152.1">
    <property type="nucleotide sequence ID" value="NZ_ANMG01000056.1"/>
</dbReference>
<proteinExistence type="predicted"/>
<gene>
    <name evidence="2" type="ORF">B0293_39550</name>
    <name evidence="1" type="ORF">C791_5869</name>
</gene>
<reference evidence="2 4" key="2">
    <citation type="submission" date="2017-02" db="EMBL/GenBank/DDBJ databases">
        <title>Amycolatopsis azurea DSM 43854 draft genome.</title>
        <authorList>
            <person name="Mayilraj S."/>
        </authorList>
    </citation>
    <scope>NUCLEOTIDE SEQUENCE [LARGE SCALE GENOMIC DNA]</scope>
    <source>
        <strain evidence="2 4">DSM 43854</strain>
    </source>
</reference>
<evidence type="ECO:0000313" key="2">
    <source>
        <dbReference type="EMBL" id="OOC01114.1"/>
    </source>
</evidence>
<dbReference type="Proteomes" id="UP000014137">
    <property type="component" value="Unassembled WGS sequence"/>
</dbReference>
<comment type="caution">
    <text evidence="1">The sequence shown here is derived from an EMBL/GenBank/DDBJ whole genome shotgun (WGS) entry which is preliminary data.</text>
</comment>
<dbReference type="OrthoDB" id="342114at2"/>
<evidence type="ECO:0000313" key="1">
    <source>
        <dbReference type="EMBL" id="EMD24501.1"/>
    </source>
</evidence>
<dbReference type="EMBL" id="ANMG01000056">
    <property type="protein sequence ID" value="EMD24501.1"/>
    <property type="molecule type" value="Genomic_DNA"/>
</dbReference>
<dbReference type="EMBL" id="MUXN01000031">
    <property type="protein sequence ID" value="OOC01114.1"/>
    <property type="molecule type" value="Genomic_DNA"/>
</dbReference>